<dbReference type="Proteomes" id="UP001597045">
    <property type="component" value="Unassembled WGS sequence"/>
</dbReference>
<protein>
    <submittedName>
        <fullName evidence="1">Uncharacterized protein</fullName>
    </submittedName>
</protein>
<organism evidence="1 2">
    <name type="scientific">Kibdelosporangium lantanae</name>
    <dbReference type="NCBI Taxonomy" id="1497396"/>
    <lineage>
        <taxon>Bacteria</taxon>
        <taxon>Bacillati</taxon>
        <taxon>Actinomycetota</taxon>
        <taxon>Actinomycetes</taxon>
        <taxon>Pseudonocardiales</taxon>
        <taxon>Pseudonocardiaceae</taxon>
        <taxon>Kibdelosporangium</taxon>
    </lineage>
</organism>
<accession>A0ABW3MNU3</accession>
<dbReference type="EMBL" id="JBHTIS010004308">
    <property type="protein sequence ID" value="MFD1052306.1"/>
    <property type="molecule type" value="Genomic_DNA"/>
</dbReference>
<keyword evidence="2" id="KW-1185">Reference proteome</keyword>
<feature type="non-terminal residue" evidence="1">
    <location>
        <position position="33"/>
    </location>
</feature>
<proteinExistence type="predicted"/>
<evidence type="ECO:0000313" key="1">
    <source>
        <dbReference type="EMBL" id="MFD1052306.1"/>
    </source>
</evidence>
<name>A0ABW3MNU3_9PSEU</name>
<gene>
    <name evidence="1" type="ORF">ACFQ1S_45375</name>
</gene>
<sequence>MPGPRQPFTFLGHEILEIFPYVPIGVRLRTGIA</sequence>
<comment type="caution">
    <text evidence="1">The sequence shown here is derived from an EMBL/GenBank/DDBJ whole genome shotgun (WGS) entry which is preliminary data.</text>
</comment>
<evidence type="ECO:0000313" key="2">
    <source>
        <dbReference type="Proteomes" id="UP001597045"/>
    </source>
</evidence>
<reference evidence="2" key="1">
    <citation type="journal article" date="2019" name="Int. J. Syst. Evol. Microbiol.">
        <title>The Global Catalogue of Microorganisms (GCM) 10K type strain sequencing project: providing services to taxonomists for standard genome sequencing and annotation.</title>
        <authorList>
            <consortium name="The Broad Institute Genomics Platform"/>
            <consortium name="The Broad Institute Genome Sequencing Center for Infectious Disease"/>
            <person name="Wu L."/>
            <person name="Ma J."/>
        </authorList>
    </citation>
    <scope>NUCLEOTIDE SEQUENCE [LARGE SCALE GENOMIC DNA]</scope>
    <source>
        <strain evidence="2">JCM 31486</strain>
    </source>
</reference>